<reference evidence="3 4" key="1">
    <citation type="journal article" date="2016" name="BMC Genomics">
        <title>Comparative genomics reveals Cyclospora cayetanensis possesses coccidia-like metabolism and invasion components but unique surface antigens.</title>
        <authorList>
            <person name="Liu S."/>
            <person name="Wang L."/>
            <person name="Zheng H."/>
            <person name="Xu Z."/>
            <person name="Roellig D.M."/>
            <person name="Li N."/>
            <person name="Frace M.A."/>
            <person name="Tang K."/>
            <person name="Arrowood M.J."/>
            <person name="Moss D.M."/>
            <person name="Zhang L."/>
            <person name="Feng Y."/>
            <person name="Xiao L."/>
        </authorList>
    </citation>
    <scope>NUCLEOTIDE SEQUENCE [LARGE SCALE GENOMIC DNA]</scope>
    <source>
        <strain evidence="3 4">CHN_HEN01</strain>
    </source>
</reference>
<name>A0A1D3D9F2_9EIME</name>
<keyword evidence="1" id="KW-0812">Transmembrane</keyword>
<dbReference type="AlphaFoldDB" id="A0A1D3D9F2"/>
<comment type="caution">
    <text evidence="3">The sequence shown here is derived from an EMBL/GenBank/DDBJ whole genome shotgun (WGS) entry which is preliminary data.</text>
</comment>
<evidence type="ECO:0000256" key="2">
    <source>
        <dbReference type="SAM" id="SignalP"/>
    </source>
</evidence>
<organism evidence="3 4">
    <name type="scientific">Cyclospora cayetanensis</name>
    <dbReference type="NCBI Taxonomy" id="88456"/>
    <lineage>
        <taxon>Eukaryota</taxon>
        <taxon>Sar</taxon>
        <taxon>Alveolata</taxon>
        <taxon>Apicomplexa</taxon>
        <taxon>Conoidasida</taxon>
        <taxon>Coccidia</taxon>
        <taxon>Eucoccidiorida</taxon>
        <taxon>Eimeriorina</taxon>
        <taxon>Eimeriidae</taxon>
        <taxon>Cyclospora</taxon>
    </lineage>
</organism>
<keyword evidence="1" id="KW-0472">Membrane</keyword>
<accession>A0A1D3D9F2</accession>
<evidence type="ECO:0000313" key="3">
    <source>
        <dbReference type="EMBL" id="OEH80055.1"/>
    </source>
</evidence>
<feature type="chain" id="PRO_5008914259" description="Transmembrane protein" evidence="2">
    <location>
        <begin position="21"/>
        <end position="200"/>
    </location>
</feature>
<evidence type="ECO:0008006" key="5">
    <source>
        <dbReference type="Google" id="ProtNLM"/>
    </source>
</evidence>
<keyword evidence="1" id="KW-1133">Transmembrane helix</keyword>
<dbReference type="InParanoid" id="A0A1D3D9F2"/>
<evidence type="ECO:0000256" key="1">
    <source>
        <dbReference type="SAM" id="Phobius"/>
    </source>
</evidence>
<dbReference type="Proteomes" id="UP000095192">
    <property type="component" value="Unassembled WGS sequence"/>
</dbReference>
<sequence>MLRLSIISFLLVYGVRLASGAPNGTSSSTDVDCKGGYGAWSQCEPLEGHDTHHDSEDEFNLQRGPDGYFVGECFQYRTYHVITPARGAGNKCSKRDGSKVFRYCSDCSAVPAVYKRLDTPPVISSMRFFAVIAGIFCLVATIVFVAICVKKVLGEDSQQVRIPFYPTQANRPVTPAAPIGENSKGLCLSVEEMTDAASTR</sequence>
<keyword evidence="4" id="KW-1185">Reference proteome</keyword>
<keyword evidence="2" id="KW-0732">Signal</keyword>
<proteinExistence type="predicted"/>
<feature type="transmembrane region" description="Helical" evidence="1">
    <location>
        <begin position="128"/>
        <end position="149"/>
    </location>
</feature>
<dbReference type="VEuPathDB" id="ToxoDB:cyc_01284"/>
<evidence type="ECO:0000313" key="4">
    <source>
        <dbReference type="Proteomes" id="UP000095192"/>
    </source>
</evidence>
<protein>
    <recommendedName>
        <fullName evidence="5">Transmembrane protein</fullName>
    </recommendedName>
</protein>
<gene>
    <name evidence="3" type="ORF">cyc_01284</name>
</gene>
<feature type="signal peptide" evidence="2">
    <location>
        <begin position="1"/>
        <end position="20"/>
    </location>
</feature>
<dbReference type="EMBL" id="JROU02000198">
    <property type="protein sequence ID" value="OEH80055.1"/>
    <property type="molecule type" value="Genomic_DNA"/>
</dbReference>